<evidence type="ECO:0000259" key="2">
    <source>
        <dbReference type="Pfam" id="PF16561"/>
    </source>
</evidence>
<sequence>MELRRFHHVLFTYPDPSAEKVLLTGSFFGWKMSLPMQREGNVFRLSLTLPGGVHQYRIQVHRRSRSRY</sequence>
<reference evidence="3 4" key="1">
    <citation type="submission" date="2014-03" db="EMBL/GenBank/DDBJ databases">
        <title>Draft genome of the hookworm Oesophagostomum dentatum.</title>
        <authorList>
            <person name="Mitreva M."/>
        </authorList>
    </citation>
    <scope>NUCLEOTIDE SEQUENCE [LARGE SCALE GENOMIC DNA]</scope>
    <source>
        <strain evidence="3 4">OD-Hann</strain>
    </source>
</reference>
<dbReference type="Gene3D" id="2.60.40.10">
    <property type="entry name" value="Immunoglobulins"/>
    <property type="match status" value="1"/>
</dbReference>
<comment type="function">
    <text evidence="1">Non-catalytic subunit of AMP-activated protein kinase (AMPK), an energy sensor protein kinase that plays a key role in regulating cellular energy metabolism. In response to reduction of intracellular ATP levels, AMPK activates energy-producing pathways and inhibits energy-consuming processes: inhibits protein, carbohydrate and lipid biosynthesis, as well as cell growth and proliferation. AMPK acts via direct phosphorylation of metabolic enzymes, and by longer-term effects via phosphorylation of transcription regulators. Also acts as a regulator of cellular polarity by remodeling the actin cytoskeleton; probably by indirectly activating myosin. Beta non-catalytic subunit acts as a scaffold on which the AMPK complex assembles, via its C-terminus that bridges alpha (PRKAA1 or PRKAA2) and gamma subunits (PRKAG1, PRKAG2 or PRKAG3).</text>
</comment>
<evidence type="ECO:0000313" key="4">
    <source>
        <dbReference type="Proteomes" id="UP000053660"/>
    </source>
</evidence>
<proteinExistence type="predicted"/>
<name>A0A0B1SBY4_OESDE</name>
<dbReference type="InterPro" id="IPR032640">
    <property type="entry name" value="AMPK1_CBM"/>
</dbReference>
<organism evidence="3 4">
    <name type="scientific">Oesophagostomum dentatum</name>
    <name type="common">Nodular worm</name>
    <dbReference type="NCBI Taxonomy" id="61180"/>
    <lineage>
        <taxon>Eukaryota</taxon>
        <taxon>Metazoa</taxon>
        <taxon>Ecdysozoa</taxon>
        <taxon>Nematoda</taxon>
        <taxon>Chromadorea</taxon>
        <taxon>Rhabditida</taxon>
        <taxon>Rhabditina</taxon>
        <taxon>Rhabditomorpha</taxon>
        <taxon>Strongyloidea</taxon>
        <taxon>Strongylidae</taxon>
        <taxon>Oesophagostomum</taxon>
    </lineage>
</organism>
<dbReference type="EMBL" id="KN599956">
    <property type="protein sequence ID" value="KHJ80710.1"/>
    <property type="molecule type" value="Genomic_DNA"/>
</dbReference>
<dbReference type="Pfam" id="PF16561">
    <property type="entry name" value="AMPK1_CBM"/>
    <property type="match status" value="1"/>
</dbReference>
<dbReference type="InterPro" id="IPR013783">
    <property type="entry name" value="Ig-like_fold"/>
</dbReference>
<feature type="domain" description="AMP-activated protein kinase glycogen-binding" evidence="2">
    <location>
        <begin position="9"/>
        <end position="61"/>
    </location>
</feature>
<dbReference type="OrthoDB" id="5873279at2759"/>
<dbReference type="Proteomes" id="UP000053660">
    <property type="component" value="Unassembled WGS sequence"/>
</dbReference>
<protein>
    <recommendedName>
        <fullName evidence="2">AMP-activated protein kinase glycogen-binding domain-containing protein</fullName>
    </recommendedName>
</protein>
<gene>
    <name evidence="3" type="ORF">OESDEN_19611</name>
</gene>
<evidence type="ECO:0000313" key="3">
    <source>
        <dbReference type="EMBL" id="KHJ80710.1"/>
    </source>
</evidence>
<dbReference type="SUPFAM" id="SSF81296">
    <property type="entry name" value="E set domains"/>
    <property type="match status" value="1"/>
</dbReference>
<keyword evidence="4" id="KW-1185">Reference proteome</keyword>
<evidence type="ECO:0000256" key="1">
    <source>
        <dbReference type="ARBA" id="ARBA00025180"/>
    </source>
</evidence>
<accession>A0A0B1SBY4</accession>
<dbReference type="AlphaFoldDB" id="A0A0B1SBY4"/>
<dbReference type="InterPro" id="IPR014756">
    <property type="entry name" value="Ig_E-set"/>
</dbReference>
<dbReference type="CDD" id="cd02859">
    <property type="entry name" value="E_set_AMPKbeta_like_N"/>
    <property type="match status" value="1"/>
</dbReference>